<dbReference type="Proteomes" id="UP000225706">
    <property type="component" value="Unassembled WGS sequence"/>
</dbReference>
<comment type="subcellular location">
    <subcellularLocation>
        <location evidence="1">Cytoplasm</location>
    </subcellularLocation>
</comment>
<dbReference type="GO" id="GO:0005737">
    <property type="term" value="C:cytoplasm"/>
    <property type="evidence" value="ECO:0007669"/>
    <property type="project" value="UniProtKB-SubCell"/>
</dbReference>
<protein>
    <submittedName>
        <fullName evidence="3">Vinculin</fullName>
    </submittedName>
</protein>
<dbReference type="InterPro" id="IPR036723">
    <property type="entry name" value="Alpha-catenin/vinculin-like_sf"/>
</dbReference>
<evidence type="ECO:0000313" key="3">
    <source>
        <dbReference type="EMBL" id="PFX29226.1"/>
    </source>
</evidence>
<dbReference type="InterPro" id="IPR017997">
    <property type="entry name" value="Vinculin"/>
</dbReference>
<name>A0A2B4SIM3_STYPI</name>
<keyword evidence="2" id="KW-0963">Cytoplasm</keyword>
<proteinExistence type="predicted"/>
<evidence type="ECO:0000256" key="1">
    <source>
        <dbReference type="ARBA" id="ARBA00004496"/>
    </source>
</evidence>
<organism evidence="3 4">
    <name type="scientific">Stylophora pistillata</name>
    <name type="common">Smooth cauliflower coral</name>
    <dbReference type="NCBI Taxonomy" id="50429"/>
    <lineage>
        <taxon>Eukaryota</taxon>
        <taxon>Metazoa</taxon>
        <taxon>Cnidaria</taxon>
        <taxon>Anthozoa</taxon>
        <taxon>Hexacorallia</taxon>
        <taxon>Scleractinia</taxon>
        <taxon>Astrocoeniina</taxon>
        <taxon>Pocilloporidae</taxon>
        <taxon>Stylophora</taxon>
    </lineage>
</organism>
<dbReference type="Gene3D" id="1.20.120.230">
    <property type="entry name" value="Alpha-catenin/vinculin-like"/>
    <property type="match status" value="1"/>
</dbReference>
<sequence>MQKLGAEKEKASLPCVIEFTVRTVKSSLEDKSRLCCGWYCCKRDDKIRVTVFMRCIVLKNLQVSQVIFLNEVTQKDGVPLPDLVSSAQQIRGAIKSLVLAAQILVSETTDDDLKSAMPPACDSVTDAGNALVMATHQLKQQPFSGKVRLDARSSGSDVDSDWITL</sequence>
<dbReference type="STRING" id="50429.A0A2B4SIM3"/>
<dbReference type="SUPFAM" id="SSF47220">
    <property type="entry name" value="alpha-catenin/vinculin-like"/>
    <property type="match status" value="1"/>
</dbReference>
<dbReference type="EMBL" id="LSMT01000069">
    <property type="protein sequence ID" value="PFX29226.1"/>
    <property type="molecule type" value="Genomic_DNA"/>
</dbReference>
<comment type="caution">
    <text evidence="3">The sequence shown here is derived from an EMBL/GenBank/DDBJ whole genome shotgun (WGS) entry which is preliminary data.</text>
</comment>
<dbReference type="PANTHER" id="PTHR46180">
    <property type="entry name" value="VINCULIN"/>
    <property type="match status" value="1"/>
</dbReference>
<dbReference type="AlphaFoldDB" id="A0A2B4SIM3"/>
<evidence type="ECO:0000313" key="4">
    <source>
        <dbReference type="Proteomes" id="UP000225706"/>
    </source>
</evidence>
<dbReference type="GO" id="GO:0007155">
    <property type="term" value="P:cell adhesion"/>
    <property type="evidence" value="ECO:0007669"/>
    <property type="project" value="InterPro"/>
</dbReference>
<reference evidence="4" key="1">
    <citation type="journal article" date="2017" name="bioRxiv">
        <title>Comparative analysis of the genomes of Stylophora pistillata and Acropora digitifera provides evidence for extensive differences between species of corals.</title>
        <authorList>
            <person name="Voolstra C.R."/>
            <person name="Li Y."/>
            <person name="Liew Y.J."/>
            <person name="Baumgarten S."/>
            <person name="Zoccola D."/>
            <person name="Flot J.-F."/>
            <person name="Tambutte S."/>
            <person name="Allemand D."/>
            <person name="Aranda M."/>
        </authorList>
    </citation>
    <scope>NUCLEOTIDE SEQUENCE [LARGE SCALE GENOMIC DNA]</scope>
</reference>
<evidence type="ECO:0000256" key="2">
    <source>
        <dbReference type="ARBA" id="ARBA00022490"/>
    </source>
</evidence>
<dbReference type="OrthoDB" id="5982410at2759"/>
<accession>A0A2B4SIM3</accession>
<dbReference type="GO" id="GO:0051015">
    <property type="term" value="F:actin filament binding"/>
    <property type="evidence" value="ECO:0007669"/>
    <property type="project" value="InterPro"/>
</dbReference>
<keyword evidence="4" id="KW-1185">Reference proteome</keyword>
<gene>
    <name evidence="3" type="primary">VCL</name>
    <name evidence="3" type="ORF">AWC38_SpisGene6036</name>
</gene>